<comment type="caution">
    <text evidence="2">The sequence shown here is derived from an EMBL/GenBank/DDBJ whole genome shotgun (WGS) entry which is preliminary data.</text>
</comment>
<sequence>MHCAINRAAIAAQFANRITSDSPDVCAAQCRHRGLAFRGGIAGRCLEGIVELYNNSGCHVGGIPAPISARLSHRENVFDPEATEIRREVHITALNKHTYRLRYMVEIAGVWTLSVLLSSGEHIAGELAHEEPAYLSGSPFDVTIEPAEASPYTTSLVCESAYQFARITSNSRGAKRLRIAAEGSTESHARQMFQEFIIEATDNYGNKLRRGGTPFVATCLGVGRLISIFDCKNGQVSHGRPHVGGDNASASRDLRLRAHDPLQPTKGDTVLLVTLMGKDLVNSPFNLSLPTPAAAPVSDTVGTPTAEDHPRHQDPFAIALSRCKAAFNKQTALYDTYNCLSASLVKEQREATKSYHSTRLQIVHTLPVKFTVDDPDPTLGDKRRDLIARHNRLTSEIEELAAEVRATESARSEVLDELVTRFETSSNLHKDAVAAYKVVRREIDERVSSTKERRRLADALRRGDSGAVQKFEEARSLEETLAAYYNGSDKPENVRQRIQLVSRQYMPNEVHSGLISTTPDRPNTPAFWMMEGRFKPSRAS</sequence>
<organism evidence="2 3">
    <name type="scientific">Babesia caballi</name>
    <dbReference type="NCBI Taxonomy" id="5871"/>
    <lineage>
        <taxon>Eukaryota</taxon>
        <taxon>Sar</taxon>
        <taxon>Alveolata</taxon>
        <taxon>Apicomplexa</taxon>
        <taxon>Aconoidasida</taxon>
        <taxon>Piroplasmida</taxon>
        <taxon>Babesiidae</taxon>
        <taxon>Babesia</taxon>
    </lineage>
</organism>
<feature type="coiled-coil region" evidence="1">
    <location>
        <begin position="383"/>
        <end position="417"/>
    </location>
</feature>
<dbReference type="AlphaFoldDB" id="A0AAV4LZZ2"/>
<gene>
    <name evidence="2" type="ORF">BcabD6B2_35290</name>
</gene>
<evidence type="ECO:0000256" key="1">
    <source>
        <dbReference type="SAM" id="Coils"/>
    </source>
</evidence>
<evidence type="ECO:0000313" key="3">
    <source>
        <dbReference type="Proteomes" id="UP001497744"/>
    </source>
</evidence>
<proteinExistence type="predicted"/>
<keyword evidence="1" id="KW-0175">Coiled coil</keyword>
<reference evidence="2 3" key="1">
    <citation type="submission" date="2021-06" db="EMBL/GenBank/DDBJ databases">
        <title>Genome sequence of Babesia caballi.</title>
        <authorList>
            <person name="Yamagishi J."/>
            <person name="Kidaka T."/>
            <person name="Ochi A."/>
        </authorList>
    </citation>
    <scope>NUCLEOTIDE SEQUENCE [LARGE SCALE GENOMIC DNA]</scope>
    <source>
        <strain evidence="2">USDA-D6B2</strain>
    </source>
</reference>
<evidence type="ECO:0000313" key="2">
    <source>
        <dbReference type="EMBL" id="GIX64094.1"/>
    </source>
</evidence>
<name>A0AAV4LZZ2_BABCB</name>
<dbReference type="Gene3D" id="2.60.40.10">
    <property type="entry name" value="Immunoglobulins"/>
    <property type="match status" value="1"/>
</dbReference>
<dbReference type="RefSeq" id="XP_067716163.1">
    <property type="nucleotide sequence ID" value="XM_067860062.1"/>
</dbReference>
<dbReference type="InterPro" id="IPR013783">
    <property type="entry name" value="Ig-like_fold"/>
</dbReference>
<protein>
    <submittedName>
        <fullName evidence="2">Filamin ABP280 repeat-containing protein, putative</fullName>
    </submittedName>
</protein>
<keyword evidence="3" id="KW-1185">Reference proteome</keyword>
<dbReference type="GeneID" id="94195575"/>
<dbReference type="Proteomes" id="UP001497744">
    <property type="component" value="Unassembled WGS sequence"/>
</dbReference>
<dbReference type="EMBL" id="BPLF01000003">
    <property type="protein sequence ID" value="GIX64094.1"/>
    <property type="molecule type" value="Genomic_DNA"/>
</dbReference>
<accession>A0AAV4LZZ2</accession>